<dbReference type="Pfam" id="PF02518">
    <property type="entry name" value="HATPase_c"/>
    <property type="match status" value="1"/>
</dbReference>
<sequence>MFTRLLPRSMTLRQKLMLTIGGILLVCQFISAFWLWHESKEQIQLLVQGALHNRNNHRHIEHEIREAVASLLVPSLVMITLTLCICFQAVKWITRPLLDLQRELETRTADNLTPVTLTSNVTEVDAVADAINQLVTRLNTTLESERLFTADVAHELRTPLAGIRLHLELLSKAQGIDVAPLLTRIDQMTQSVSQLLQMARVSQSFSAGIYQHVSLREDVILPLHDELTTMLSTRRQTLTLPTSGIADTVPGDATLLRVLLRNLVENAHRYSPEQAVIALAIHPHDGAVELIVDDQGPGIDEAKRGELSKAFVRMDSRYGGIGLGLSIVTRITQLHHGQFILQNREGATGCRAAVRLPLATT</sequence>
<protein>
    <recommendedName>
        <fullName evidence="3">histidine kinase</fullName>
        <ecNumber evidence="3">2.7.13.3</ecNumber>
    </recommendedName>
</protein>
<dbReference type="Gene3D" id="1.10.287.130">
    <property type="match status" value="1"/>
</dbReference>
<dbReference type="EMBL" id="CP074352">
    <property type="protein sequence ID" value="UYU31601.1"/>
    <property type="molecule type" value="Genomic_DNA"/>
</dbReference>
<evidence type="ECO:0000259" key="12">
    <source>
        <dbReference type="PROSITE" id="PS50109"/>
    </source>
</evidence>
<keyword evidence="9" id="KW-0902">Two-component regulatory system</keyword>
<dbReference type="PRINTS" id="PR00344">
    <property type="entry name" value="BCTRLSENSOR"/>
</dbReference>
<dbReference type="PANTHER" id="PTHR45436">
    <property type="entry name" value="SENSOR HISTIDINE KINASE YKOH"/>
    <property type="match status" value="1"/>
</dbReference>
<keyword evidence="8 11" id="KW-1133">Transmembrane helix</keyword>
<dbReference type="Pfam" id="PF00672">
    <property type="entry name" value="HAMP"/>
    <property type="match status" value="1"/>
</dbReference>
<dbReference type="InterPro" id="IPR004358">
    <property type="entry name" value="Sig_transdc_His_kin-like_C"/>
</dbReference>
<dbReference type="RefSeq" id="WP_264384922.1">
    <property type="nucleotide sequence ID" value="NZ_CP074352.1"/>
</dbReference>
<dbReference type="GO" id="GO:0004673">
    <property type="term" value="F:protein histidine kinase activity"/>
    <property type="evidence" value="ECO:0007669"/>
    <property type="project" value="UniProtKB-EC"/>
</dbReference>
<evidence type="ECO:0000256" key="5">
    <source>
        <dbReference type="ARBA" id="ARBA00022679"/>
    </source>
</evidence>
<keyword evidence="4" id="KW-0597">Phosphoprotein</keyword>
<evidence type="ECO:0000256" key="7">
    <source>
        <dbReference type="ARBA" id="ARBA00022777"/>
    </source>
</evidence>
<feature type="domain" description="HAMP" evidence="13">
    <location>
        <begin position="91"/>
        <end position="143"/>
    </location>
</feature>
<reference evidence="14 15" key="1">
    <citation type="submission" date="2021-05" db="EMBL/GenBank/DDBJ databases">
        <title>Isolation, identification, and the growth promoting effects of Pantoea dispersa strain YSD J2 from the aboveground leaves of Cyperus esculentus L.Var. Sativus.</title>
        <authorList>
            <person name="Wang S."/>
            <person name="Tang X.M."/>
            <person name="Huang Y.N."/>
        </authorList>
    </citation>
    <scope>NUCLEOTIDE SEQUENCE [LARGE SCALE GENOMIC DNA]</scope>
    <source>
        <strain evidence="15">YSD YN2</strain>
    </source>
</reference>
<dbReference type="PANTHER" id="PTHR45436:SF7">
    <property type="entry name" value="SENSOR PROTEIN BASS"/>
    <property type="match status" value="1"/>
</dbReference>
<evidence type="ECO:0000259" key="13">
    <source>
        <dbReference type="PROSITE" id="PS50885"/>
    </source>
</evidence>
<dbReference type="Gene3D" id="3.30.565.10">
    <property type="entry name" value="Histidine kinase-like ATPase, C-terminal domain"/>
    <property type="match status" value="1"/>
</dbReference>
<dbReference type="SMART" id="SM00304">
    <property type="entry name" value="HAMP"/>
    <property type="match status" value="1"/>
</dbReference>
<proteinExistence type="predicted"/>
<keyword evidence="10 11" id="KW-0472">Membrane</keyword>
<keyword evidence="15" id="KW-1185">Reference proteome</keyword>
<feature type="transmembrane region" description="Helical" evidence="11">
    <location>
        <begin position="71"/>
        <end position="93"/>
    </location>
</feature>
<evidence type="ECO:0000256" key="10">
    <source>
        <dbReference type="ARBA" id="ARBA00023136"/>
    </source>
</evidence>
<evidence type="ECO:0000256" key="11">
    <source>
        <dbReference type="SAM" id="Phobius"/>
    </source>
</evidence>
<dbReference type="SUPFAM" id="SSF47384">
    <property type="entry name" value="Homodimeric domain of signal transducing histidine kinase"/>
    <property type="match status" value="1"/>
</dbReference>
<dbReference type="CDD" id="cd00082">
    <property type="entry name" value="HisKA"/>
    <property type="match status" value="1"/>
</dbReference>
<dbReference type="PROSITE" id="PS50885">
    <property type="entry name" value="HAMP"/>
    <property type="match status" value="1"/>
</dbReference>
<accession>A0ABY6JCP3</accession>
<feature type="domain" description="Histidine kinase" evidence="12">
    <location>
        <begin position="151"/>
        <end position="360"/>
    </location>
</feature>
<dbReference type="InterPro" id="IPR036890">
    <property type="entry name" value="HATPase_C_sf"/>
</dbReference>
<dbReference type="InterPro" id="IPR005467">
    <property type="entry name" value="His_kinase_dom"/>
</dbReference>
<dbReference type="PROSITE" id="PS50109">
    <property type="entry name" value="HIS_KIN"/>
    <property type="match status" value="1"/>
</dbReference>
<evidence type="ECO:0000256" key="1">
    <source>
        <dbReference type="ARBA" id="ARBA00000085"/>
    </source>
</evidence>
<dbReference type="SMART" id="SM00387">
    <property type="entry name" value="HATPase_c"/>
    <property type="match status" value="1"/>
</dbReference>
<evidence type="ECO:0000256" key="3">
    <source>
        <dbReference type="ARBA" id="ARBA00012438"/>
    </source>
</evidence>
<dbReference type="EC" id="2.7.13.3" evidence="3"/>
<evidence type="ECO:0000256" key="4">
    <source>
        <dbReference type="ARBA" id="ARBA00022553"/>
    </source>
</evidence>
<evidence type="ECO:0000256" key="2">
    <source>
        <dbReference type="ARBA" id="ARBA00004429"/>
    </source>
</evidence>
<evidence type="ECO:0000313" key="14">
    <source>
        <dbReference type="EMBL" id="UYU31601.1"/>
    </source>
</evidence>
<evidence type="ECO:0000313" key="15">
    <source>
        <dbReference type="Proteomes" id="UP001156318"/>
    </source>
</evidence>
<dbReference type="InterPro" id="IPR036097">
    <property type="entry name" value="HisK_dim/P_sf"/>
</dbReference>
<keyword evidence="6 11" id="KW-0812">Transmembrane</keyword>
<gene>
    <name evidence="14" type="primary">pmrB</name>
    <name evidence="14" type="ORF">KFZ77_17520</name>
</gene>
<keyword evidence="7 14" id="KW-0418">Kinase</keyword>
<name>A0ABY6JCP3_9ENTR</name>
<comment type="subcellular location">
    <subcellularLocation>
        <location evidence="2">Cell inner membrane</location>
        <topology evidence="2">Multi-pass membrane protein</topology>
    </subcellularLocation>
</comment>
<dbReference type="InterPro" id="IPR003661">
    <property type="entry name" value="HisK_dim/P_dom"/>
</dbReference>
<keyword evidence="5 14" id="KW-0808">Transferase</keyword>
<evidence type="ECO:0000256" key="9">
    <source>
        <dbReference type="ARBA" id="ARBA00023012"/>
    </source>
</evidence>
<comment type="catalytic activity">
    <reaction evidence="1">
        <text>ATP + protein L-histidine = ADP + protein N-phospho-L-histidine.</text>
        <dbReference type="EC" id="2.7.13.3"/>
    </reaction>
</comment>
<dbReference type="SMART" id="SM00388">
    <property type="entry name" value="HisKA"/>
    <property type="match status" value="1"/>
</dbReference>
<evidence type="ECO:0000256" key="8">
    <source>
        <dbReference type="ARBA" id="ARBA00022989"/>
    </source>
</evidence>
<dbReference type="Pfam" id="PF00512">
    <property type="entry name" value="HisKA"/>
    <property type="match status" value="1"/>
</dbReference>
<dbReference type="InterPro" id="IPR050428">
    <property type="entry name" value="TCS_sensor_his_kinase"/>
</dbReference>
<organism evidence="14 15">
    <name type="scientific">Siccibacter colletis</name>
    <dbReference type="NCBI Taxonomy" id="1505757"/>
    <lineage>
        <taxon>Bacteria</taxon>
        <taxon>Pseudomonadati</taxon>
        <taxon>Pseudomonadota</taxon>
        <taxon>Gammaproteobacteria</taxon>
        <taxon>Enterobacterales</taxon>
        <taxon>Enterobacteriaceae</taxon>
        <taxon>Siccibacter</taxon>
    </lineage>
</organism>
<dbReference type="InterPro" id="IPR003594">
    <property type="entry name" value="HATPase_dom"/>
</dbReference>
<dbReference type="NCBIfam" id="NF008025">
    <property type="entry name" value="PRK10755.1"/>
    <property type="match status" value="1"/>
</dbReference>
<dbReference type="InterPro" id="IPR003660">
    <property type="entry name" value="HAMP_dom"/>
</dbReference>
<dbReference type="Proteomes" id="UP001156318">
    <property type="component" value="Chromosome"/>
</dbReference>
<dbReference type="SUPFAM" id="SSF55874">
    <property type="entry name" value="ATPase domain of HSP90 chaperone/DNA topoisomerase II/histidine kinase"/>
    <property type="match status" value="1"/>
</dbReference>
<evidence type="ECO:0000256" key="6">
    <source>
        <dbReference type="ARBA" id="ARBA00022692"/>
    </source>
</evidence>
<feature type="transmembrane region" description="Helical" evidence="11">
    <location>
        <begin position="16"/>
        <end position="36"/>
    </location>
</feature>